<keyword evidence="3 5" id="KW-0288">FMN</keyword>
<dbReference type="SUPFAM" id="SSF55469">
    <property type="entry name" value="FMN-dependent nitroreductase-like"/>
    <property type="match status" value="1"/>
</dbReference>
<comment type="caution">
    <text evidence="7">The sequence shown here is derived from an EMBL/GenBank/DDBJ whole genome shotgun (WGS) entry which is preliminary data.</text>
</comment>
<evidence type="ECO:0000313" key="8">
    <source>
        <dbReference type="Proteomes" id="UP000244925"/>
    </source>
</evidence>
<keyword evidence="5" id="KW-0521">NADP</keyword>
<evidence type="ECO:0000256" key="2">
    <source>
        <dbReference type="ARBA" id="ARBA00022630"/>
    </source>
</evidence>
<dbReference type="AlphaFoldDB" id="A0A2V1IWV7"/>
<keyword evidence="4 5" id="KW-0560">Oxidoreductase</keyword>
<organism evidence="7 8">
    <name type="scientific">Paramuribaculum intestinale</name>
    <dbReference type="NCBI Taxonomy" id="2094151"/>
    <lineage>
        <taxon>Bacteria</taxon>
        <taxon>Pseudomonadati</taxon>
        <taxon>Bacteroidota</taxon>
        <taxon>Bacteroidia</taxon>
        <taxon>Bacteroidales</taxon>
        <taxon>Muribaculaceae</taxon>
        <taxon>Paramuribaculum</taxon>
    </lineage>
</organism>
<proteinExistence type="inferred from homology"/>
<protein>
    <submittedName>
        <fullName evidence="7">NADPH-dependent oxidoreductase</fullName>
    </submittedName>
</protein>
<name>A0A2V1IWV7_9BACT</name>
<evidence type="ECO:0000313" key="7">
    <source>
        <dbReference type="EMBL" id="PWB09456.1"/>
    </source>
</evidence>
<dbReference type="PIRSF" id="PIRSF005426">
    <property type="entry name" value="Frp"/>
    <property type="match status" value="1"/>
</dbReference>
<sequence>MPTDTFFTRRRTVRRYSDRQLSDDTLRELFEEASHAPTTGNMQLYSAVVTRSAEMKRRLAPMHFGQPQLQGCQAAVTVCADLRRFTRWCEISGAEAGFDNLQMFFAGVLDAAMFAQQLCTAAEGRGLGTCYLGTTTYNAPEIAEALSLPQLVVPVTTVTVGYPDECPADPGRLPVEAIMHQESYEDFSDSRLRELYAAKEAREDSRRFVEENSLENLAQVFARVRYPRESNERFSESFAAFIRKAGINF</sequence>
<keyword evidence="8" id="KW-1185">Reference proteome</keyword>
<dbReference type="InterPro" id="IPR000415">
    <property type="entry name" value="Nitroreductase-like"/>
</dbReference>
<dbReference type="PANTHER" id="PTHR43425:SF2">
    <property type="entry name" value="OXYGEN-INSENSITIVE NADPH NITROREDUCTASE"/>
    <property type="match status" value="1"/>
</dbReference>
<reference evidence="8" key="1">
    <citation type="submission" date="2018-02" db="EMBL/GenBank/DDBJ databases">
        <authorList>
            <person name="Clavel T."/>
            <person name="Strowig T."/>
        </authorList>
    </citation>
    <scope>NUCLEOTIDE SEQUENCE [LARGE SCALE GENOMIC DNA]</scope>
    <source>
        <strain evidence="8">DSM 100764</strain>
    </source>
</reference>
<keyword evidence="2 5" id="KW-0285">Flavoprotein</keyword>
<dbReference type="RefSeq" id="WP_107035077.1">
    <property type="nucleotide sequence ID" value="NZ_CAOLHR010000018.1"/>
</dbReference>
<dbReference type="InterPro" id="IPR029479">
    <property type="entry name" value="Nitroreductase"/>
</dbReference>
<dbReference type="InterPro" id="IPR016446">
    <property type="entry name" value="Flavin_OxRdtase_Frp"/>
</dbReference>
<dbReference type="EMBL" id="PUBV01000002">
    <property type="protein sequence ID" value="PWB09456.1"/>
    <property type="molecule type" value="Genomic_DNA"/>
</dbReference>
<evidence type="ECO:0000256" key="4">
    <source>
        <dbReference type="ARBA" id="ARBA00023002"/>
    </source>
</evidence>
<accession>A0A2V1IWV7</accession>
<evidence type="ECO:0000256" key="1">
    <source>
        <dbReference type="ARBA" id="ARBA00008366"/>
    </source>
</evidence>
<dbReference type="Proteomes" id="UP000244925">
    <property type="component" value="Unassembled WGS sequence"/>
</dbReference>
<feature type="domain" description="Nitroreductase" evidence="6">
    <location>
        <begin position="9"/>
        <end position="162"/>
    </location>
</feature>
<evidence type="ECO:0000259" key="6">
    <source>
        <dbReference type="Pfam" id="PF00881"/>
    </source>
</evidence>
<comment type="similarity">
    <text evidence="1 5">Belongs to the flavin oxidoreductase frp family.</text>
</comment>
<evidence type="ECO:0000256" key="5">
    <source>
        <dbReference type="PIRNR" id="PIRNR005426"/>
    </source>
</evidence>
<dbReference type="GO" id="GO:0016491">
    <property type="term" value="F:oxidoreductase activity"/>
    <property type="evidence" value="ECO:0007669"/>
    <property type="project" value="UniProtKB-UniRule"/>
</dbReference>
<dbReference type="Pfam" id="PF00881">
    <property type="entry name" value="Nitroreductase"/>
    <property type="match status" value="1"/>
</dbReference>
<gene>
    <name evidence="7" type="ORF">C5O25_01935</name>
</gene>
<evidence type="ECO:0000256" key="3">
    <source>
        <dbReference type="ARBA" id="ARBA00022643"/>
    </source>
</evidence>
<dbReference type="Gene3D" id="3.40.109.10">
    <property type="entry name" value="NADH Oxidase"/>
    <property type="match status" value="1"/>
</dbReference>
<dbReference type="GeneID" id="93425270"/>
<dbReference type="PANTHER" id="PTHR43425">
    <property type="entry name" value="OXYGEN-INSENSITIVE NADPH NITROREDUCTASE"/>
    <property type="match status" value="1"/>
</dbReference>